<dbReference type="Pfam" id="PF22919">
    <property type="entry name" value="ATP-synt_VA_C"/>
    <property type="match status" value="1"/>
</dbReference>
<evidence type="ECO:0000256" key="9">
    <source>
        <dbReference type="ARBA" id="ARBA00023065"/>
    </source>
</evidence>
<keyword evidence="9 13" id="KW-0406">Ion transport</keyword>
<keyword evidence="7 13" id="KW-0067">ATP-binding</keyword>
<dbReference type="GO" id="GO:0045259">
    <property type="term" value="C:proton-transporting ATP synthase complex"/>
    <property type="evidence" value="ECO:0007669"/>
    <property type="project" value="UniProtKB-KW"/>
</dbReference>
<dbReference type="InterPro" id="IPR004100">
    <property type="entry name" value="ATPase_F1/V1/A1_a/bsu_N"/>
</dbReference>
<reference evidence="15 16" key="1">
    <citation type="submission" date="2019-08" db="EMBL/GenBank/DDBJ databases">
        <title>Highly reduced genomes of protist endosymbionts show evolutionary convergence.</title>
        <authorList>
            <person name="George E."/>
            <person name="Husnik F."/>
            <person name="Tashyreva D."/>
            <person name="Prokopchuk G."/>
            <person name="Horak A."/>
            <person name="Kwong W.K."/>
            <person name="Lukes J."/>
            <person name="Keeling P.J."/>
        </authorList>
    </citation>
    <scope>NUCLEOTIDE SEQUENCE [LARGE SCALE GENOMIC DNA]</scope>
    <source>
        <strain evidence="15">1621</strain>
    </source>
</reference>
<evidence type="ECO:0000256" key="2">
    <source>
        <dbReference type="ARBA" id="ARBA00008936"/>
    </source>
</evidence>
<evidence type="ECO:0000256" key="11">
    <source>
        <dbReference type="ARBA" id="ARBA00023196"/>
    </source>
</evidence>
<dbReference type="HAMAP" id="MF_01347">
    <property type="entry name" value="ATP_synth_beta_bact"/>
    <property type="match status" value="1"/>
</dbReference>
<organism evidence="15 16">
    <name type="scientific">Candidatus Sneabacter namystus</name>
    <dbReference type="NCBI Taxonomy" id="2601646"/>
    <lineage>
        <taxon>Bacteria</taxon>
        <taxon>Pseudomonadati</taxon>
        <taxon>Pseudomonadota</taxon>
        <taxon>Alphaproteobacteria</taxon>
        <taxon>Rickettsiales</taxon>
        <taxon>Rickettsiaceae</taxon>
        <taxon>Rickettsieae</taxon>
        <taxon>Candidatus Sneabacter</taxon>
    </lineage>
</organism>
<evidence type="ECO:0000256" key="3">
    <source>
        <dbReference type="ARBA" id="ARBA00022448"/>
    </source>
</evidence>
<dbReference type="CDD" id="cd18115">
    <property type="entry name" value="ATP-synt_F1_beta_N"/>
    <property type="match status" value="1"/>
</dbReference>
<evidence type="ECO:0000256" key="7">
    <source>
        <dbReference type="ARBA" id="ARBA00022840"/>
    </source>
</evidence>
<name>A0A5C0UIB1_9RICK</name>
<dbReference type="FunFam" id="3.40.50.300:FF:000026">
    <property type="entry name" value="ATP synthase subunit beta"/>
    <property type="match status" value="1"/>
</dbReference>
<dbReference type="CDD" id="cd01133">
    <property type="entry name" value="F1-ATPase_beta_CD"/>
    <property type="match status" value="1"/>
</dbReference>
<dbReference type="Gene3D" id="2.40.10.170">
    <property type="match status" value="1"/>
</dbReference>
<comment type="similarity">
    <text evidence="2 13">Belongs to the ATPase alpha/beta chains family.</text>
</comment>
<dbReference type="InterPro" id="IPR055190">
    <property type="entry name" value="ATP-synt_VA_C"/>
</dbReference>
<gene>
    <name evidence="13 15" type="primary">atpD</name>
    <name evidence="15" type="ORF">FZC37_00955</name>
</gene>
<keyword evidence="4 13" id="KW-1003">Cell membrane</keyword>
<dbReference type="NCBIfam" id="TIGR01039">
    <property type="entry name" value="atpD"/>
    <property type="match status" value="1"/>
</dbReference>
<comment type="subcellular location">
    <subcellularLocation>
        <location evidence="13">Cell membrane</location>
        <topology evidence="13">Peripheral membrane protein</topology>
    </subcellularLocation>
    <subcellularLocation>
        <location evidence="1">Membrane</location>
        <topology evidence="1">Peripheral membrane protein</topology>
    </subcellularLocation>
</comment>
<dbReference type="InterPro" id="IPR000194">
    <property type="entry name" value="ATPase_F1/V1/A1_a/bsu_nucl-bd"/>
</dbReference>
<dbReference type="Proteomes" id="UP000323844">
    <property type="component" value="Chromosome"/>
</dbReference>
<keyword evidence="6 13" id="KW-0375">Hydrogen ion transport</keyword>
<dbReference type="FunFam" id="1.10.1140.10:FF:000005">
    <property type="entry name" value="ATP synthase subunit beta"/>
    <property type="match status" value="1"/>
</dbReference>
<keyword evidence="5 13" id="KW-0547">Nucleotide-binding</keyword>
<feature type="domain" description="AAA+ ATPase" evidence="14">
    <location>
        <begin position="144"/>
        <end position="337"/>
    </location>
</feature>
<dbReference type="InterPro" id="IPR003593">
    <property type="entry name" value="AAA+_ATPase"/>
</dbReference>
<evidence type="ECO:0000256" key="12">
    <source>
        <dbReference type="ARBA" id="ARBA00023310"/>
    </source>
</evidence>
<sequence length="470" mass="51052">MKEKKGTIVQIISAVVDVKFHDNYLPEILTALHCTSNSGKVTLEVAQHLGDNVVRCVSMQPTDGLSREMEVTSTDEPIRVPVGKQTLGRIINVIGDPIDNKEPLSLKTSSSIYNSPPNFLAQKTKQEVLVTGIKAIDLLAPYCVGGKVGLFGGAGVGKTVIIMELINNIAKLYDGYTVFAGVGERTREGADLYKEMMDSGVINKQKVNDSRVALVYGQMNEPPGARSRVALTGLTIAETFRDMDGGQNVLLFIDNIFRFIQAGAEMSTMLGRIPSAVGYQPTLATEMSSLQERITSTKSGSITSIQAVYVPADDITDPAPASAFAHFDSSTVLSRQVAELGVYPAIDPLASSSSMLTKDIVGTDHYETAERVRNILHSYKALQDIIAILGVDELSDEDKITVSRARKIQRFLSQPFRSAEVFTGIEGKVVPLEDTIFGFKQILDGKCDDIEESKFSFIGGIEEIKTTKNT</sequence>
<evidence type="ECO:0000256" key="10">
    <source>
        <dbReference type="ARBA" id="ARBA00023136"/>
    </source>
</evidence>
<evidence type="ECO:0000256" key="8">
    <source>
        <dbReference type="ARBA" id="ARBA00022967"/>
    </source>
</evidence>
<comment type="catalytic activity">
    <reaction evidence="13">
        <text>ATP + H2O + 4 H(+)(in) = ADP + phosphate + 5 H(+)(out)</text>
        <dbReference type="Rhea" id="RHEA:57720"/>
        <dbReference type="ChEBI" id="CHEBI:15377"/>
        <dbReference type="ChEBI" id="CHEBI:15378"/>
        <dbReference type="ChEBI" id="CHEBI:30616"/>
        <dbReference type="ChEBI" id="CHEBI:43474"/>
        <dbReference type="ChEBI" id="CHEBI:456216"/>
        <dbReference type="EC" id="7.1.2.2"/>
    </reaction>
</comment>
<proteinExistence type="inferred from homology"/>
<dbReference type="EMBL" id="CP043312">
    <property type="protein sequence ID" value="QEK39507.1"/>
    <property type="molecule type" value="Genomic_DNA"/>
</dbReference>
<feature type="binding site" evidence="13">
    <location>
        <begin position="152"/>
        <end position="159"/>
    </location>
    <ligand>
        <name>ATP</name>
        <dbReference type="ChEBI" id="CHEBI:30616"/>
    </ligand>
</feature>
<dbReference type="PANTHER" id="PTHR15184:SF71">
    <property type="entry name" value="ATP SYNTHASE SUBUNIT BETA, MITOCHONDRIAL"/>
    <property type="match status" value="1"/>
</dbReference>
<evidence type="ECO:0000256" key="6">
    <source>
        <dbReference type="ARBA" id="ARBA00022781"/>
    </source>
</evidence>
<keyword evidence="10 13" id="KW-0472">Membrane</keyword>
<dbReference type="Gene3D" id="1.10.1140.10">
    <property type="entry name" value="Bovine Mitochondrial F1-atpase, Atp Synthase Beta Chain, Chain D, domain 3"/>
    <property type="match status" value="1"/>
</dbReference>
<dbReference type="OrthoDB" id="9801639at2"/>
<evidence type="ECO:0000313" key="15">
    <source>
        <dbReference type="EMBL" id="QEK39507.1"/>
    </source>
</evidence>
<dbReference type="CDD" id="cd18110">
    <property type="entry name" value="ATP-synt_F1_beta_C"/>
    <property type="match status" value="1"/>
</dbReference>
<dbReference type="GO" id="GO:0005524">
    <property type="term" value="F:ATP binding"/>
    <property type="evidence" value="ECO:0007669"/>
    <property type="project" value="UniProtKB-UniRule"/>
</dbReference>
<dbReference type="Gene3D" id="3.40.50.300">
    <property type="entry name" value="P-loop containing nucleotide triphosphate hydrolases"/>
    <property type="match status" value="1"/>
</dbReference>
<dbReference type="InterPro" id="IPR024034">
    <property type="entry name" value="ATPase_F1/V1_b/a_C"/>
</dbReference>
<keyword evidence="12 13" id="KW-0066">ATP synthesis</keyword>
<dbReference type="InterPro" id="IPR020003">
    <property type="entry name" value="ATPase_a/bsu_AS"/>
</dbReference>
<dbReference type="SUPFAM" id="SSF50615">
    <property type="entry name" value="N-terminal domain of alpha and beta subunits of F1 ATP synthase"/>
    <property type="match status" value="1"/>
</dbReference>
<comment type="function">
    <text evidence="13">Produces ATP from ADP in the presence of a proton gradient across the membrane. The catalytic sites are hosted primarily by the beta subunits.</text>
</comment>
<dbReference type="InterPro" id="IPR036121">
    <property type="entry name" value="ATPase_F1/V1/A1_a/bsu_N_sf"/>
</dbReference>
<protein>
    <recommendedName>
        <fullName evidence="13">ATP synthase subunit beta</fullName>
        <ecNumber evidence="13">7.1.2.2</ecNumber>
    </recommendedName>
    <alternativeName>
        <fullName evidence="13">ATP synthase F1 sector subunit beta</fullName>
    </alternativeName>
    <alternativeName>
        <fullName evidence="13">F-ATPase subunit beta</fullName>
    </alternativeName>
</protein>
<dbReference type="InterPro" id="IPR050053">
    <property type="entry name" value="ATPase_alpha/beta_chains"/>
</dbReference>
<dbReference type="EC" id="7.1.2.2" evidence="13"/>
<evidence type="ECO:0000256" key="1">
    <source>
        <dbReference type="ARBA" id="ARBA00004170"/>
    </source>
</evidence>
<dbReference type="InterPro" id="IPR027417">
    <property type="entry name" value="P-loop_NTPase"/>
</dbReference>
<keyword evidence="8 13" id="KW-1278">Translocase</keyword>
<keyword evidence="3 13" id="KW-0813">Transport</keyword>
<dbReference type="SUPFAM" id="SSF52540">
    <property type="entry name" value="P-loop containing nucleoside triphosphate hydrolases"/>
    <property type="match status" value="1"/>
</dbReference>
<evidence type="ECO:0000259" key="14">
    <source>
        <dbReference type="SMART" id="SM00382"/>
    </source>
</evidence>
<dbReference type="GO" id="GO:0005886">
    <property type="term" value="C:plasma membrane"/>
    <property type="evidence" value="ECO:0007669"/>
    <property type="project" value="UniProtKB-SubCell"/>
</dbReference>
<dbReference type="AlphaFoldDB" id="A0A5C0UIB1"/>
<evidence type="ECO:0000313" key="16">
    <source>
        <dbReference type="Proteomes" id="UP000323844"/>
    </source>
</evidence>
<evidence type="ECO:0000256" key="13">
    <source>
        <dbReference type="HAMAP-Rule" id="MF_01347"/>
    </source>
</evidence>
<dbReference type="SMART" id="SM00382">
    <property type="entry name" value="AAA"/>
    <property type="match status" value="1"/>
</dbReference>
<dbReference type="InterPro" id="IPR005722">
    <property type="entry name" value="ATP_synth_F1_bsu"/>
</dbReference>
<dbReference type="RefSeq" id="WP_148951868.1">
    <property type="nucleotide sequence ID" value="NZ_CP043312.1"/>
</dbReference>
<evidence type="ECO:0000256" key="4">
    <source>
        <dbReference type="ARBA" id="ARBA00022475"/>
    </source>
</evidence>
<evidence type="ECO:0000256" key="5">
    <source>
        <dbReference type="ARBA" id="ARBA00022741"/>
    </source>
</evidence>
<dbReference type="SUPFAM" id="SSF47917">
    <property type="entry name" value="C-terminal domain of alpha and beta subunits of F1 ATP synthase"/>
    <property type="match status" value="1"/>
</dbReference>
<accession>A0A5C0UIB1</accession>
<dbReference type="PROSITE" id="PS00152">
    <property type="entry name" value="ATPASE_ALPHA_BETA"/>
    <property type="match status" value="1"/>
</dbReference>
<keyword evidence="11 13" id="KW-0139">CF(1)</keyword>
<dbReference type="PANTHER" id="PTHR15184">
    <property type="entry name" value="ATP SYNTHASE"/>
    <property type="match status" value="1"/>
</dbReference>
<dbReference type="Pfam" id="PF02874">
    <property type="entry name" value="ATP-synt_ab_N"/>
    <property type="match status" value="1"/>
</dbReference>
<dbReference type="GO" id="GO:0046933">
    <property type="term" value="F:proton-transporting ATP synthase activity, rotational mechanism"/>
    <property type="evidence" value="ECO:0007669"/>
    <property type="project" value="UniProtKB-UniRule"/>
</dbReference>
<dbReference type="KEGG" id="snay:FZC37_00955"/>
<dbReference type="Pfam" id="PF00006">
    <property type="entry name" value="ATP-synt_ab"/>
    <property type="match status" value="1"/>
</dbReference>
<keyword evidence="16" id="KW-1185">Reference proteome</keyword>